<evidence type="ECO:0000256" key="4">
    <source>
        <dbReference type="ARBA" id="ARBA00023136"/>
    </source>
</evidence>
<feature type="transmembrane region" description="Helical" evidence="5">
    <location>
        <begin position="233"/>
        <end position="253"/>
    </location>
</feature>
<gene>
    <name evidence="6" type="ORF">UA08_01558</name>
</gene>
<keyword evidence="4 5" id="KW-0472">Membrane</keyword>
<keyword evidence="7" id="KW-1185">Reference proteome</keyword>
<evidence type="ECO:0000256" key="1">
    <source>
        <dbReference type="ARBA" id="ARBA00004141"/>
    </source>
</evidence>
<dbReference type="Proteomes" id="UP000214365">
    <property type="component" value="Unassembled WGS sequence"/>
</dbReference>
<accession>A0A1Q5QC93</accession>
<dbReference type="AlphaFoldDB" id="A0A1Q5QC93"/>
<feature type="transmembrane region" description="Helical" evidence="5">
    <location>
        <begin position="16"/>
        <end position="36"/>
    </location>
</feature>
<evidence type="ECO:0000313" key="7">
    <source>
        <dbReference type="Proteomes" id="UP000214365"/>
    </source>
</evidence>
<dbReference type="PANTHER" id="PTHR31465:SF1">
    <property type="entry name" value="PROTEIN RTA1-RELATED"/>
    <property type="match status" value="1"/>
</dbReference>
<keyword evidence="2 5" id="KW-0812">Transmembrane</keyword>
<dbReference type="OrthoDB" id="3358017at2759"/>
<dbReference type="EMBL" id="LFMY01000002">
    <property type="protein sequence ID" value="OKL63501.1"/>
    <property type="molecule type" value="Genomic_DNA"/>
</dbReference>
<proteinExistence type="predicted"/>
<reference evidence="6 7" key="1">
    <citation type="submission" date="2015-06" db="EMBL/GenBank/DDBJ databases">
        <title>Talaromyces atroroseus IBT 11181 draft genome.</title>
        <authorList>
            <person name="Rasmussen K.B."/>
            <person name="Rasmussen S."/>
            <person name="Petersen B."/>
            <person name="Sicheritz-Ponten T."/>
            <person name="Mortensen U.H."/>
            <person name="Thrane U."/>
        </authorList>
    </citation>
    <scope>NUCLEOTIDE SEQUENCE [LARGE SCALE GENOMIC DNA]</scope>
    <source>
        <strain evidence="6 7">IBT 11181</strain>
    </source>
</reference>
<evidence type="ECO:0000313" key="6">
    <source>
        <dbReference type="EMBL" id="OKL63501.1"/>
    </source>
</evidence>
<comment type="caution">
    <text evidence="6">The sequence shown here is derived from an EMBL/GenBank/DDBJ whole genome shotgun (WGS) entry which is preliminary data.</text>
</comment>
<dbReference type="InterPro" id="IPR007568">
    <property type="entry name" value="RTA1"/>
</dbReference>
<dbReference type="PANTHER" id="PTHR31465">
    <property type="entry name" value="PROTEIN RTA1-RELATED"/>
    <property type="match status" value="1"/>
</dbReference>
<organism evidence="6 7">
    <name type="scientific">Talaromyces atroroseus</name>
    <dbReference type="NCBI Taxonomy" id="1441469"/>
    <lineage>
        <taxon>Eukaryota</taxon>
        <taxon>Fungi</taxon>
        <taxon>Dikarya</taxon>
        <taxon>Ascomycota</taxon>
        <taxon>Pezizomycotina</taxon>
        <taxon>Eurotiomycetes</taxon>
        <taxon>Eurotiomycetidae</taxon>
        <taxon>Eurotiales</taxon>
        <taxon>Trichocomaceae</taxon>
        <taxon>Talaromyces</taxon>
        <taxon>Talaromyces sect. Trachyspermi</taxon>
    </lineage>
</organism>
<evidence type="ECO:0000256" key="2">
    <source>
        <dbReference type="ARBA" id="ARBA00022692"/>
    </source>
</evidence>
<feature type="transmembrane region" description="Helical" evidence="5">
    <location>
        <begin position="78"/>
        <end position="98"/>
    </location>
</feature>
<sequence length="290" mass="32522">MTASYSSFEFYHYNPSISAAVIFILLFLAATLLHLYQLFRTRAWFLIPFIVGGFFEWIGYVGRAISHTQTPDWTLGPYLLQTLLLLVAPALFAASIYMELGRIILLIDGESHALIKKKWLTKIFVCGDVLSFLMQAAGGGIQASGTASALLTGSHIIVGGLFIQLIFFGFFIFVAVHFDLNMKRYPTQRALTLPWRKHLGAMYATSLLIMVRSIFRVVEYLQGFDGYILEHEAFLYVFDALLMFLVMAVFIVVHPSEINALAKGGHAAKGYFGLEMTFLNGNHQHMPSDV</sequence>
<feature type="transmembrane region" description="Helical" evidence="5">
    <location>
        <begin position="199"/>
        <end position="218"/>
    </location>
</feature>
<dbReference type="GeneID" id="31001313"/>
<dbReference type="Pfam" id="PF04479">
    <property type="entry name" value="RTA1"/>
    <property type="match status" value="1"/>
</dbReference>
<feature type="transmembrane region" description="Helical" evidence="5">
    <location>
        <begin position="119"/>
        <end position="136"/>
    </location>
</feature>
<dbReference type="RefSeq" id="XP_020123622.1">
    <property type="nucleotide sequence ID" value="XM_020261235.1"/>
</dbReference>
<comment type="subcellular location">
    <subcellularLocation>
        <location evidence="1">Membrane</location>
        <topology evidence="1">Multi-pass membrane protein</topology>
    </subcellularLocation>
</comment>
<keyword evidence="3 5" id="KW-1133">Transmembrane helix</keyword>
<name>A0A1Q5QC93_TALAT</name>
<evidence type="ECO:0000256" key="5">
    <source>
        <dbReference type="SAM" id="Phobius"/>
    </source>
</evidence>
<evidence type="ECO:0000256" key="3">
    <source>
        <dbReference type="ARBA" id="ARBA00022989"/>
    </source>
</evidence>
<evidence type="ECO:0008006" key="8">
    <source>
        <dbReference type="Google" id="ProtNLM"/>
    </source>
</evidence>
<feature type="transmembrane region" description="Helical" evidence="5">
    <location>
        <begin position="156"/>
        <end position="178"/>
    </location>
</feature>
<protein>
    <recommendedName>
        <fullName evidence="8">Protein RTA1</fullName>
    </recommendedName>
</protein>
<dbReference type="STRING" id="1441469.A0A1Q5QC93"/>
<dbReference type="GO" id="GO:0016020">
    <property type="term" value="C:membrane"/>
    <property type="evidence" value="ECO:0007669"/>
    <property type="project" value="UniProtKB-SubCell"/>
</dbReference>
<feature type="transmembrane region" description="Helical" evidence="5">
    <location>
        <begin position="43"/>
        <end position="66"/>
    </location>
</feature>